<dbReference type="Proteomes" id="UP000612585">
    <property type="component" value="Unassembled WGS sequence"/>
</dbReference>
<protein>
    <submittedName>
        <fullName evidence="1">Uncharacterized protein</fullName>
    </submittedName>
</protein>
<name>A0A8J3Z8R9_9ACTN</name>
<organism evidence="1 2">
    <name type="scientific">Virgisporangium aurantiacum</name>
    <dbReference type="NCBI Taxonomy" id="175570"/>
    <lineage>
        <taxon>Bacteria</taxon>
        <taxon>Bacillati</taxon>
        <taxon>Actinomycetota</taxon>
        <taxon>Actinomycetes</taxon>
        <taxon>Micromonosporales</taxon>
        <taxon>Micromonosporaceae</taxon>
        <taxon>Virgisporangium</taxon>
    </lineage>
</organism>
<accession>A0A8J3Z8R9</accession>
<proteinExistence type="predicted"/>
<dbReference type="RefSeq" id="WP_204000904.1">
    <property type="nucleotide sequence ID" value="NZ_BOPG01000045.1"/>
</dbReference>
<dbReference type="EMBL" id="BOPG01000045">
    <property type="protein sequence ID" value="GIJ59147.1"/>
    <property type="molecule type" value="Genomic_DNA"/>
</dbReference>
<reference evidence="1" key="1">
    <citation type="submission" date="2021-01" db="EMBL/GenBank/DDBJ databases">
        <title>Whole genome shotgun sequence of Virgisporangium aurantiacum NBRC 16421.</title>
        <authorList>
            <person name="Komaki H."/>
            <person name="Tamura T."/>
        </authorList>
    </citation>
    <scope>NUCLEOTIDE SEQUENCE</scope>
    <source>
        <strain evidence="1">NBRC 16421</strain>
    </source>
</reference>
<sequence length="117" mass="12758">MTREPVELPRAGSFVTEVGLSQTGLFLTFCDNEPTPPEYVRLFLDTSWTLGATRFDLDADEPESGLLTLCRVLSRTVASAARSGAGLVVEFEDAGKLEIDGQAAADTTHDIWWLARP</sequence>
<evidence type="ECO:0000313" key="2">
    <source>
        <dbReference type="Proteomes" id="UP000612585"/>
    </source>
</evidence>
<gene>
    <name evidence="1" type="ORF">Vau01_066630</name>
</gene>
<comment type="caution">
    <text evidence="1">The sequence shown here is derived from an EMBL/GenBank/DDBJ whole genome shotgun (WGS) entry which is preliminary data.</text>
</comment>
<keyword evidence="2" id="KW-1185">Reference proteome</keyword>
<dbReference type="AlphaFoldDB" id="A0A8J3Z8R9"/>
<evidence type="ECO:0000313" key="1">
    <source>
        <dbReference type="EMBL" id="GIJ59147.1"/>
    </source>
</evidence>